<sequence>MAVRTADRAQPGPIPPSSLDPAALLRIGVADHLTRTAGPCHRPLRLAKTVLAIDHGNGQLRALTTQVVHARCGNRRESRCPSCARLYKYDTYNLIAAGLRGGKQTPDTVSAHPRLFVTLTAPSLGPVHLGPAKNGQLRPCHPRRKGQGPDCRTWHRADDRLIGTPLDPESYDYAGHVLFNALAGKLWSRFTIDLRRHLAQAAGLPRDRLAQEGTLSYAKVAEYQTRGIVHYHAVIRLDGPDGPGSPPPGWATTELLEDAVRHAASTAVVTTPEVSSVPSRALRFGAQIDIKALETDPLSGPGRVLTETAVARYIAKYAAKSTETTGIELRPLVCHTCHGTGTSHAELTTGESITRFCDTCHGHGRDHAAWTELDGPGVTAHARTLIETCWRLGALPGLDALRLRAWAHLLGFRGHTSTRSRRYSTTLAALRAERTEYQAALNAESTPADLGEKTTLLVNTWRYLGRAEIGSEQCGSPPTPAIHAGGPR</sequence>
<protein>
    <submittedName>
        <fullName evidence="2">Replication initiation protein</fullName>
    </submittedName>
</protein>
<dbReference type="RefSeq" id="WP_211471533.1">
    <property type="nucleotide sequence ID" value="NZ_JAGSXH010000151.1"/>
</dbReference>
<evidence type="ECO:0000256" key="1">
    <source>
        <dbReference type="SAM" id="MobiDB-lite"/>
    </source>
</evidence>
<dbReference type="Proteomes" id="UP000677913">
    <property type="component" value="Unassembled WGS sequence"/>
</dbReference>
<feature type="region of interest" description="Disordered" evidence="1">
    <location>
        <begin position="131"/>
        <end position="151"/>
    </location>
</feature>
<evidence type="ECO:0000313" key="2">
    <source>
        <dbReference type="EMBL" id="MBS2966448.1"/>
    </source>
</evidence>
<evidence type="ECO:0000313" key="3">
    <source>
        <dbReference type="Proteomes" id="UP000677913"/>
    </source>
</evidence>
<proteinExistence type="predicted"/>
<name>A0A8J7WQ51_9ACTN</name>
<keyword evidence="3" id="KW-1185">Reference proteome</keyword>
<accession>A0A8J7WQ51</accession>
<gene>
    <name evidence="2" type="ORF">KGA66_25630</name>
</gene>
<dbReference type="Pfam" id="PF20199">
    <property type="entry name" value="RepSA"/>
    <property type="match status" value="1"/>
</dbReference>
<reference evidence="2" key="1">
    <citation type="submission" date="2021-04" db="EMBL/GenBank/DDBJ databases">
        <title>Genome based classification of Actinospica acidithermotolerans sp. nov., an actinobacterium isolated from an Indonesian hot spring.</title>
        <authorList>
            <person name="Kusuma A.B."/>
            <person name="Putra K.E."/>
            <person name="Nafisah S."/>
            <person name="Loh J."/>
            <person name="Nouioui I."/>
            <person name="Goodfellow M."/>
        </authorList>
    </citation>
    <scope>NUCLEOTIDE SEQUENCE</scope>
    <source>
        <strain evidence="2">DSM 45618</strain>
    </source>
</reference>
<dbReference type="InterPro" id="IPR046828">
    <property type="entry name" value="RepSA"/>
</dbReference>
<dbReference type="AlphaFoldDB" id="A0A8J7WQ51"/>
<comment type="caution">
    <text evidence="2">The sequence shown here is derived from an EMBL/GenBank/DDBJ whole genome shotgun (WGS) entry which is preliminary data.</text>
</comment>
<dbReference type="EMBL" id="JAGSXH010000151">
    <property type="protein sequence ID" value="MBS2966448.1"/>
    <property type="molecule type" value="Genomic_DNA"/>
</dbReference>
<organism evidence="2 3">
    <name type="scientific">Actinocrinis puniceicyclus</name>
    <dbReference type="NCBI Taxonomy" id="977794"/>
    <lineage>
        <taxon>Bacteria</taxon>
        <taxon>Bacillati</taxon>
        <taxon>Actinomycetota</taxon>
        <taxon>Actinomycetes</taxon>
        <taxon>Catenulisporales</taxon>
        <taxon>Actinospicaceae</taxon>
        <taxon>Actinocrinis</taxon>
    </lineage>
</organism>